<dbReference type="Pfam" id="PF13432">
    <property type="entry name" value="TPR_16"/>
    <property type="match status" value="1"/>
</dbReference>
<dbReference type="Pfam" id="PF00515">
    <property type="entry name" value="TPR_1"/>
    <property type="match status" value="1"/>
</dbReference>
<accession>A0A098E6E9</accession>
<evidence type="ECO:0000256" key="3">
    <source>
        <dbReference type="SAM" id="Coils"/>
    </source>
</evidence>
<dbReference type="Gene3D" id="1.25.40.10">
    <property type="entry name" value="Tetratricopeptide repeat domain"/>
    <property type="match status" value="1"/>
</dbReference>
<dbReference type="SMART" id="SM00028">
    <property type="entry name" value="TPR"/>
    <property type="match status" value="3"/>
</dbReference>
<dbReference type="PANTHER" id="PTHR44943:SF8">
    <property type="entry name" value="TPR REPEAT-CONTAINING PROTEIN MJ0263"/>
    <property type="match status" value="1"/>
</dbReference>
<dbReference type="PROSITE" id="PS50293">
    <property type="entry name" value="TPR_REGION"/>
    <property type="match status" value="3"/>
</dbReference>
<feature type="coiled-coil region" evidence="3">
    <location>
        <begin position="302"/>
        <end position="329"/>
    </location>
</feature>
<reference evidence="4" key="1">
    <citation type="submission" date="2014-09" db="EMBL/GenBank/DDBJ databases">
        <authorList>
            <person name="Probst J Alexander"/>
        </authorList>
    </citation>
    <scope>NUCLEOTIDE SEQUENCE</scope>
</reference>
<gene>
    <name evidence="4" type="ORF">MSIBF_A1490001</name>
</gene>
<dbReference type="InterPro" id="IPR011990">
    <property type="entry name" value="TPR-like_helical_dom_sf"/>
</dbReference>
<organism evidence="4">
    <name type="scientific">groundwater metagenome</name>
    <dbReference type="NCBI Taxonomy" id="717931"/>
    <lineage>
        <taxon>unclassified sequences</taxon>
        <taxon>metagenomes</taxon>
        <taxon>ecological metagenomes</taxon>
    </lineage>
</organism>
<dbReference type="AlphaFoldDB" id="A0A098E6E9"/>
<protein>
    <submittedName>
        <fullName evidence="4">Uncharacterized protein</fullName>
    </submittedName>
</protein>
<evidence type="ECO:0000256" key="1">
    <source>
        <dbReference type="ARBA" id="ARBA00022737"/>
    </source>
</evidence>
<sequence>MKSIELLINELKLAKGKGAIIFIACENYRIDEFKEKLNTALKDAIKFEDIFLSSESFEKKYLPGILYDRKVEGIDENVVFNVFGFEKARLEIYGYIQLHRETIAGINRPLLIWVPEYVFKEIPLKAPDFYRFRSSVYWFIEEKKEDGVGKPEATTPSKAIEILNFAKDAQEKKEIDKLIEIDNFLLKGADDDGKISIYSALSDNYAKLKNFEKAEQISKEGKKIAEKIKNEFWTSLFCYKLGRIYYYTKRFEEAEKEFREAIRLNPNYADAHNNLGNLLIILNRYEEAEKEFREAIRLNPNYADAHNNLGNLLKNLKRFEEAEKEFREAIRINPNYVNP</sequence>
<dbReference type="InterPro" id="IPR019734">
    <property type="entry name" value="TPR_rpt"/>
</dbReference>
<dbReference type="PANTHER" id="PTHR44943">
    <property type="entry name" value="CELLULOSE SYNTHASE OPERON PROTEIN C"/>
    <property type="match status" value="1"/>
</dbReference>
<evidence type="ECO:0000313" key="4">
    <source>
        <dbReference type="EMBL" id="CEG11502.1"/>
    </source>
</evidence>
<dbReference type="PROSITE" id="PS50005">
    <property type="entry name" value="TPR"/>
    <property type="match status" value="3"/>
</dbReference>
<keyword evidence="1" id="KW-0677">Repeat</keyword>
<keyword evidence="2" id="KW-0802">TPR repeat</keyword>
<dbReference type="SUPFAM" id="SSF48452">
    <property type="entry name" value="TPR-like"/>
    <property type="match status" value="1"/>
</dbReference>
<evidence type="ECO:0000256" key="2">
    <source>
        <dbReference type="ARBA" id="ARBA00022803"/>
    </source>
</evidence>
<dbReference type="InterPro" id="IPR051685">
    <property type="entry name" value="Ycf3/AcsC/BcsC/TPR_MFPF"/>
</dbReference>
<proteinExistence type="predicted"/>
<dbReference type="EMBL" id="CCXY01000056">
    <property type="protein sequence ID" value="CEG11502.1"/>
    <property type="molecule type" value="Genomic_DNA"/>
</dbReference>
<name>A0A098E6E9_9ZZZZ</name>
<keyword evidence="3" id="KW-0175">Coiled coil</keyword>